<reference evidence="2" key="1">
    <citation type="submission" date="2015-12" db="EMBL/GenBank/DDBJ databases">
        <title>Update maize B73 reference genome by single molecule sequencing technologies.</title>
        <authorList>
            <consortium name="Maize Genome Sequencing Project"/>
            <person name="Ware D."/>
        </authorList>
    </citation>
    <scope>NUCLEOTIDE SEQUENCE [LARGE SCALE GENOMIC DNA]</scope>
    <source>
        <tissue evidence="2">Seedling</tissue>
    </source>
</reference>
<sequence>MTRPPPAAPAPVRLRLIFENSRLLRRVQRDEGLRRCWLLLSPELATVANLAAHVAARFRLRRTCPRGVVLSDKEDVCKHQEEEAHDDHQLEENATASHSTENNGTSLKRKRNDGVADIPESSKGQRLKVTNSGKHIDYSKKEQNGSKKLKLSVIDIEAKKATPQHETTTTLVEQQKSEGYYLKAYASYCF</sequence>
<feature type="region of interest" description="Disordered" evidence="1">
    <location>
        <begin position="79"/>
        <end position="127"/>
    </location>
</feature>
<feature type="compositionally biased region" description="Basic and acidic residues" evidence="1">
    <location>
        <begin position="79"/>
        <end position="91"/>
    </location>
</feature>
<evidence type="ECO:0000256" key="1">
    <source>
        <dbReference type="SAM" id="MobiDB-lite"/>
    </source>
</evidence>
<evidence type="ECO:0000313" key="2">
    <source>
        <dbReference type="EMBL" id="ONM17866.1"/>
    </source>
</evidence>
<organism evidence="2">
    <name type="scientific">Zea mays</name>
    <name type="common">Maize</name>
    <dbReference type="NCBI Taxonomy" id="4577"/>
    <lineage>
        <taxon>Eukaryota</taxon>
        <taxon>Viridiplantae</taxon>
        <taxon>Streptophyta</taxon>
        <taxon>Embryophyta</taxon>
        <taxon>Tracheophyta</taxon>
        <taxon>Spermatophyta</taxon>
        <taxon>Magnoliopsida</taxon>
        <taxon>Liliopsida</taxon>
        <taxon>Poales</taxon>
        <taxon>Poaceae</taxon>
        <taxon>PACMAD clade</taxon>
        <taxon>Panicoideae</taxon>
        <taxon>Andropogonodae</taxon>
        <taxon>Andropogoneae</taxon>
        <taxon>Tripsacinae</taxon>
        <taxon>Zea</taxon>
    </lineage>
</organism>
<feature type="compositionally biased region" description="Polar residues" evidence="1">
    <location>
        <begin position="92"/>
        <end position="106"/>
    </location>
</feature>
<dbReference type="PANTHER" id="PTHR15197:SF0">
    <property type="entry name" value="COILIN"/>
    <property type="match status" value="1"/>
</dbReference>
<gene>
    <name evidence="2" type="ORF">ZEAMMB73_Zm00001d003875</name>
</gene>
<dbReference type="PANTHER" id="PTHR15197">
    <property type="entry name" value="COILIN P80"/>
    <property type="match status" value="1"/>
</dbReference>
<accession>A0A1D6EC14</accession>
<dbReference type="AlphaFoldDB" id="A0A1D6EC14"/>
<dbReference type="InParanoid" id="A0A1D6EC14"/>
<dbReference type="EMBL" id="CM007648">
    <property type="protein sequence ID" value="ONM17866.1"/>
    <property type="molecule type" value="Genomic_DNA"/>
</dbReference>
<dbReference type="InterPro" id="IPR024822">
    <property type="entry name" value="Coilin"/>
</dbReference>
<dbReference type="STRING" id="4577.A0A1D6EC14"/>
<dbReference type="ExpressionAtlas" id="A0A1D6EC14">
    <property type="expression patterns" value="baseline and differential"/>
</dbReference>
<name>A0A1D6EC14_MAIZE</name>
<protein>
    <submittedName>
        <fullName evidence="2">Coilin</fullName>
    </submittedName>
</protein>
<proteinExistence type="predicted"/>